<sequence length="150" mass="16736">MVASPRRRFLAVVVAGLAPWTVLLVGGELTILFTFGLFTTSPPELLPIYDYFFRFTRRLPRFIESWGTGVLLYLLALASALSGVVWREDSRITALSLVGAALSQIGVVLGFNRRIGYVALPVGTVVMLGVAWWYYWPLFRDYPDGESVSE</sequence>
<comment type="caution">
    <text evidence="3">The sequence shown here is derived from an EMBL/GenBank/DDBJ whole genome shotgun (WGS) entry which is preliminary data.</text>
</comment>
<organism evidence="3 4">
    <name type="scientific">Haloarcula limicola</name>
    <dbReference type="NCBI Taxonomy" id="1429915"/>
    <lineage>
        <taxon>Archaea</taxon>
        <taxon>Methanobacteriati</taxon>
        <taxon>Methanobacteriota</taxon>
        <taxon>Stenosarchaea group</taxon>
        <taxon>Halobacteria</taxon>
        <taxon>Halobacteriales</taxon>
        <taxon>Haloarculaceae</taxon>
        <taxon>Haloarcula</taxon>
    </lineage>
</organism>
<protein>
    <submittedName>
        <fullName evidence="3">TIGR04206 family protein</fullName>
    </submittedName>
</protein>
<evidence type="ECO:0000313" key="3">
    <source>
        <dbReference type="EMBL" id="MBV0924545.1"/>
    </source>
</evidence>
<evidence type="ECO:0000313" key="4">
    <source>
        <dbReference type="Proteomes" id="UP000766550"/>
    </source>
</evidence>
<keyword evidence="4" id="KW-1185">Reference proteome</keyword>
<dbReference type="EMBL" id="JAHQXF010000002">
    <property type="protein sequence ID" value="MBV0924545.1"/>
    <property type="molecule type" value="Genomic_DNA"/>
</dbReference>
<dbReference type="NCBIfam" id="TIGR04206">
    <property type="entry name" value="near_ArtA"/>
    <property type="match status" value="1"/>
</dbReference>
<dbReference type="AlphaFoldDB" id="A0A8J7Y4W5"/>
<accession>A0A8J7Y4W5</accession>
<dbReference type="Proteomes" id="UP000766550">
    <property type="component" value="Unassembled WGS sequence"/>
</dbReference>
<name>A0A8J7Y4W5_9EURY</name>
<feature type="transmembrane region" description="Helical" evidence="1">
    <location>
        <begin position="65"/>
        <end position="86"/>
    </location>
</feature>
<keyword evidence="1" id="KW-0812">Transmembrane</keyword>
<feature type="transmembrane region" description="Helical" evidence="1">
    <location>
        <begin position="92"/>
        <end position="111"/>
    </location>
</feature>
<dbReference type="RefSeq" id="WP_162319108.1">
    <property type="nucleotide sequence ID" value="NZ_JAHQXF010000002.1"/>
</dbReference>
<feature type="transmembrane region" description="Helical" evidence="1">
    <location>
        <begin position="118"/>
        <end position="136"/>
    </location>
</feature>
<dbReference type="OrthoDB" id="214467at2157"/>
<feature type="transmembrane region" description="Helical" evidence="1">
    <location>
        <begin position="9"/>
        <end position="25"/>
    </location>
</feature>
<dbReference type="InterPro" id="IPR026436">
    <property type="entry name" value="CHP04206"/>
</dbReference>
<evidence type="ECO:0000256" key="1">
    <source>
        <dbReference type="SAM" id="Phobius"/>
    </source>
</evidence>
<evidence type="ECO:0000259" key="2">
    <source>
        <dbReference type="Pfam" id="PF26224"/>
    </source>
</evidence>
<dbReference type="InterPro" id="IPR058363">
    <property type="entry name" value="DUF8050"/>
</dbReference>
<dbReference type="Pfam" id="PF26224">
    <property type="entry name" value="DUF8050"/>
    <property type="match status" value="1"/>
</dbReference>
<reference evidence="3 4" key="1">
    <citation type="submission" date="2021-06" db="EMBL/GenBank/DDBJ databases">
        <title>New haloarchaea isolates fom saline soil.</title>
        <authorList>
            <person name="Duran-Viseras A."/>
            <person name="Sanchez-Porro C.S."/>
            <person name="Ventosa A."/>
        </authorList>
    </citation>
    <scope>NUCLEOTIDE SEQUENCE [LARGE SCALE GENOMIC DNA]</scope>
    <source>
        <strain evidence="3 4">JCM 183640</strain>
    </source>
</reference>
<keyword evidence="1" id="KW-1133">Transmembrane helix</keyword>
<proteinExistence type="predicted"/>
<keyword evidence="1" id="KW-0472">Membrane</keyword>
<feature type="domain" description="DUF8050" evidence="2">
    <location>
        <begin position="4"/>
        <end position="141"/>
    </location>
</feature>
<feature type="transmembrane region" description="Helical" evidence="1">
    <location>
        <begin position="31"/>
        <end position="53"/>
    </location>
</feature>
<gene>
    <name evidence="3" type="ORF">KTS45_10080</name>
</gene>